<gene>
    <name evidence="1" type="ORF">NM125_10750</name>
</gene>
<evidence type="ECO:0008006" key="3">
    <source>
        <dbReference type="Google" id="ProtNLM"/>
    </source>
</evidence>
<dbReference type="InterPro" id="IPR011989">
    <property type="entry name" value="ARM-like"/>
</dbReference>
<organism evidence="1 2">
    <name type="scientific">Gracilimonas sediminicola</name>
    <dbReference type="NCBI Taxonomy" id="2952158"/>
    <lineage>
        <taxon>Bacteria</taxon>
        <taxon>Pseudomonadati</taxon>
        <taxon>Balneolota</taxon>
        <taxon>Balneolia</taxon>
        <taxon>Balneolales</taxon>
        <taxon>Balneolaceae</taxon>
        <taxon>Gracilimonas</taxon>
    </lineage>
</organism>
<evidence type="ECO:0000313" key="2">
    <source>
        <dbReference type="Proteomes" id="UP001139125"/>
    </source>
</evidence>
<dbReference type="Proteomes" id="UP001139125">
    <property type="component" value="Unassembled WGS sequence"/>
</dbReference>
<protein>
    <recommendedName>
        <fullName evidence="3">HEAT repeat-containing protein</fullName>
    </recommendedName>
</protein>
<dbReference type="Gene3D" id="1.25.10.10">
    <property type="entry name" value="Leucine-rich Repeat Variant"/>
    <property type="match status" value="1"/>
</dbReference>
<dbReference type="EMBL" id="JANDBC010000002">
    <property type="protein sequence ID" value="MCP9292056.1"/>
    <property type="molecule type" value="Genomic_DNA"/>
</dbReference>
<dbReference type="SUPFAM" id="SSF48371">
    <property type="entry name" value="ARM repeat"/>
    <property type="match status" value="1"/>
</dbReference>
<comment type="caution">
    <text evidence="1">The sequence shown here is derived from an EMBL/GenBank/DDBJ whole genome shotgun (WGS) entry which is preliminary data.</text>
</comment>
<dbReference type="RefSeq" id="WP_255134931.1">
    <property type="nucleotide sequence ID" value="NZ_JANDBC010000002.1"/>
</dbReference>
<proteinExistence type="predicted"/>
<evidence type="ECO:0000313" key="1">
    <source>
        <dbReference type="EMBL" id="MCP9292056.1"/>
    </source>
</evidence>
<name>A0A9X2L462_9BACT</name>
<accession>A0A9X2L462</accession>
<reference evidence="1" key="1">
    <citation type="submission" date="2022-06" db="EMBL/GenBank/DDBJ databases">
        <title>Gracilimonas sp. CAU 1638 isolated from sea sediment.</title>
        <authorList>
            <person name="Kim W."/>
        </authorList>
    </citation>
    <scope>NUCLEOTIDE SEQUENCE</scope>
    <source>
        <strain evidence="1">CAU 1638</strain>
    </source>
</reference>
<dbReference type="AlphaFoldDB" id="A0A9X2L462"/>
<keyword evidence="2" id="KW-1185">Reference proteome</keyword>
<dbReference type="InterPro" id="IPR016024">
    <property type="entry name" value="ARM-type_fold"/>
</dbReference>
<sequence length="262" mass="29349">MNEQHEQLIADYLAGNLDDAGKTQVEELIANGTIDFMEFRELEKLHEDLGSISAPAPGKEMSSKFYAMLEKEKQSVKEPWLKMAQNQIQQFIAELTMPRLAYGVVLLIMGGFIGSQLNSSDSEIEQLSQQVEDMREMMMVNMLEGASAADRLKAVSISSEMTSVDTEAIHALLFTLNNDPSINVRVQAIEALKRWGGNERVREGLVKAIAKQQSPIVITELADAMLELELRNSAPEFRRLIEERDLDFTVQQKLESSIAALM</sequence>